<reference evidence="1 2" key="1">
    <citation type="journal article" date="2015" name="Genome Announc.">
        <title>Expanding the biotechnology potential of lactobacilli through comparative genomics of 213 strains and associated genera.</title>
        <authorList>
            <person name="Sun Z."/>
            <person name="Harris H.M."/>
            <person name="McCann A."/>
            <person name="Guo C."/>
            <person name="Argimon S."/>
            <person name="Zhang W."/>
            <person name="Yang X."/>
            <person name="Jeffery I.B."/>
            <person name="Cooney J.C."/>
            <person name="Kagawa T.F."/>
            <person name="Liu W."/>
            <person name="Song Y."/>
            <person name="Salvetti E."/>
            <person name="Wrobel A."/>
            <person name="Rasinkangas P."/>
            <person name="Parkhill J."/>
            <person name="Rea M.C."/>
            <person name="O'Sullivan O."/>
            <person name="Ritari J."/>
            <person name="Douillard F.P."/>
            <person name="Paul Ross R."/>
            <person name="Yang R."/>
            <person name="Briner A.E."/>
            <person name="Felis G.E."/>
            <person name="de Vos W.M."/>
            <person name="Barrangou R."/>
            <person name="Klaenhammer T.R."/>
            <person name="Caufield P.W."/>
            <person name="Cui Y."/>
            <person name="Zhang H."/>
            <person name="O'Toole P.W."/>
        </authorList>
    </citation>
    <scope>NUCLEOTIDE SEQUENCE [LARGE SCALE GENOMIC DNA]</scope>
    <source>
        <strain evidence="1 2">DSM 19906</strain>
    </source>
</reference>
<gene>
    <name evidence="1" type="ORF">FC98_GL001741</name>
</gene>
<dbReference type="EMBL" id="AZEB01000030">
    <property type="protein sequence ID" value="KRL20329.1"/>
    <property type="molecule type" value="Genomic_DNA"/>
</dbReference>
<dbReference type="PATRIC" id="fig|1423766.4.peg.1800"/>
<organism evidence="1 2">
    <name type="scientific">Lentilactobacillus kisonensis DSM 19906 = JCM 15041</name>
    <dbReference type="NCBI Taxonomy" id="1423766"/>
    <lineage>
        <taxon>Bacteria</taxon>
        <taxon>Bacillati</taxon>
        <taxon>Bacillota</taxon>
        <taxon>Bacilli</taxon>
        <taxon>Lactobacillales</taxon>
        <taxon>Lactobacillaceae</taxon>
        <taxon>Lentilactobacillus</taxon>
    </lineage>
</organism>
<comment type="caution">
    <text evidence="1">The sequence shown here is derived from an EMBL/GenBank/DDBJ whole genome shotgun (WGS) entry which is preliminary data.</text>
</comment>
<protein>
    <submittedName>
        <fullName evidence="1">Sigma-70 family RNA polymerase sigma factor</fullName>
    </submittedName>
</protein>
<dbReference type="Gene3D" id="1.10.10.10">
    <property type="entry name" value="Winged helix-like DNA-binding domain superfamily/Winged helix DNA-binding domain"/>
    <property type="match status" value="1"/>
</dbReference>
<keyword evidence="2" id="KW-1185">Reference proteome</keyword>
<evidence type="ECO:0000313" key="2">
    <source>
        <dbReference type="Proteomes" id="UP000051439"/>
    </source>
</evidence>
<dbReference type="InterPro" id="IPR013324">
    <property type="entry name" value="RNA_pol_sigma_r3/r4-like"/>
</dbReference>
<dbReference type="SUPFAM" id="SSF88659">
    <property type="entry name" value="Sigma3 and sigma4 domains of RNA polymerase sigma factors"/>
    <property type="match status" value="1"/>
</dbReference>
<evidence type="ECO:0000313" key="1">
    <source>
        <dbReference type="EMBL" id="KRL20329.1"/>
    </source>
</evidence>
<accession>A0A0R1NKG1</accession>
<dbReference type="InterPro" id="IPR036388">
    <property type="entry name" value="WH-like_DNA-bd_sf"/>
</dbReference>
<dbReference type="Proteomes" id="UP000051439">
    <property type="component" value="Unassembled WGS sequence"/>
</dbReference>
<name>A0A0R1NKG1_9LACO</name>
<sequence length="202" mass="23380">MLSCDKGPWINLRKRKIQVMTNKQDVNKLRAEAFAFLQAGDHEKVVYGALKKLHINRSNPFYEDMVQEGMIAFVEKYMKAACLEKGPENLLVYIYQGVYWKLLDYLRKQLTVNQHVQGLAGDKDDPLAELPDLKQTVADYELNAFSSELRRELTPNEAQYLTLALDYGYNLTEIAKPCNVSRQTVHNWRKGIQRKVAKLIEK</sequence>
<proteinExistence type="predicted"/>
<dbReference type="AlphaFoldDB" id="A0A0R1NKG1"/>